<dbReference type="EMBL" id="LWDL01000031">
    <property type="protein sequence ID" value="OQW49790.1"/>
    <property type="molecule type" value="Genomic_DNA"/>
</dbReference>
<proteinExistence type="predicted"/>
<dbReference type="GO" id="GO:0003824">
    <property type="term" value="F:catalytic activity"/>
    <property type="evidence" value="ECO:0007669"/>
    <property type="project" value="InterPro"/>
</dbReference>
<dbReference type="InterPro" id="IPR003673">
    <property type="entry name" value="CoA-Trfase_fam_III"/>
</dbReference>
<dbReference type="PANTHER" id="PTHR48228:SF4">
    <property type="entry name" value="BLR3030 PROTEIN"/>
    <property type="match status" value="1"/>
</dbReference>
<dbReference type="SUPFAM" id="SSF89796">
    <property type="entry name" value="CoA-transferase family III (CaiB/BaiF)"/>
    <property type="match status" value="2"/>
</dbReference>
<organism evidence="1 2">
    <name type="scientific">Candidatus Raskinella chloraquaticus</name>
    <dbReference type="NCBI Taxonomy" id="1951219"/>
    <lineage>
        <taxon>Bacteria</taxon>
        <taxon>Pseudomonadati</taxon>
        <taxon>Pseudomonadota</taxon>
        <taxon>Alphaproteobacteria</taxon>
        <taxon>Hyphomicrobiales</taxon>
        <taxon>Phreatobacteraceae</taxon>
        <taxon>Candidatus Raskinella</taxon>
    </lineage>
</organism>
<accession>A0A1W9HQQ4</accession>
<dbReference type="PANTHER" id="PTHR48228">
    <property type="entry name" value="SUCCINYL-COA--D-CITRAMALATE COA-TRANSFERASE"/>
    <property type="match status" value="1"/>
</dbReference>
<evidence type="ECO:0000313" key="2">
    <source>
        <dbReference type="Proteomes" id="UP000192872"/>
    </source>
</evidence>
<dbReference type="InterPro" id="IPR023606">
    <property type="entry name" value="CoA-Trfase_III_dom_1_sf"/>
</dbReference>
<comment type="caution">
    <text evidence="1">The sequence shown here is derived from an EMBL/GenBank/DDBJ whole genome shotgun (WGS) entry which is preliminary data.</text>
</comment>
<dbReference type="InterPro" id="IPR050509">
    <property type="entry name" value="CoA-transferase_III"/>
</dbReference>
<evidence type="ECO:0000313" key="1">
    <source>
        <dbReference type="EMBL" id="OQW49790.1"/>
    </source>
</evidence>
<reference evidence="1 2" key="1">
    <citation type="journal article" date="2017" name="Water Res.">
        <title>Comammox in drinking water systems.</title>
        <authorList>
            <person name="Wang Y."/>
            <person name="Ma L."/>
            <person name="Mao Y."/>
            <person name="Jiang X."/>
            <person name="Xia Y."/>
            <person name="Yu K."/>
            <person name="Li B."/>
            <person name="Zhang T."/>
        </authorList>
    </citation>
    <scope>NUCLEOTIDE SEQUENCE [LARGE SCALE GENOMIC DNA]</scope>
    <source>
        <strain evidence="1">SG_bin8</strain>
    </source>
</reference>
<dbReference type="AlphaFoldDB" id="A0A1W9HQQ4"/>
<dbReference type="Gene3D" id="3.40.50.10540">
    <property type="entry name" value="Crotonobetainyl-coa:carnitine coa-transferase, domain 1"/>
    <property type="match status" value="1"/>
</dbReference>
<sequence length="473" mass="50813">MMSPGDHLHALWTGLGGDGAALAGIQLSGADPVLPSSFRVGMAAQLSIVAAATAARELGRRRLGIHQELSVDALAAAIECRSERLLRINGKQPSELWDAIAGIYPCRHGRHVRLHTNFAHHRAGIIRLLGCRDTKSAVAEALVDWEGEAFESAATAAGMVVSYVRTFEEWDRHPQRAAIAAQPLVHLTKIGEAPGPRSVSGERPIDDLRVLEMTRIIAAPVAGRVLAAHGADVLRVIAPELPTIEALDIDSGRGKRSAFLNIAQPADTTTFTTLLQKADIFLQSYRPGILERLGYGADHLASLRPGLIIARLSAYGRQGPWAGKRGFDSLVQAATGFNLAEANAAGEQAPRPLPMQILDHASGYLLAFGALMARLRQLDEGGTWQVDVSLARTGNWLRDLGQIDDGFAAPEPSDAVLATLCDQAPSGYGMLTFPRHAARLTHTPARWVRPSVPFGSNQPHWVSADETPDRARL</sequence>
<dbReference type="STRING" id="1827387.A4S15_03130"/>
<gene>
    <name evidence="1" type="ORF">A4S15_03130</name>
</gene>
<dbReference type="Pfam" id="PF02515">
    <property type="entry name" value="CoA_transf_3"/>
    <property type="match status" value="1"/>
</dbReference>
<name>A0A1W9HQQ4_9HYPH</name>
<protein>
    <submittedName>
        <fullName evidence="1">Carnitine dehydratase</fullName>
    </submittedName>
</protein>
<dbReference type="RefSeq" id="WP_376799937.1">
    <property type="nucleotide sequence ID" value="NZ_DBNB01000008.1"/>
</dbReference>
<dbReference type="Proteomes" id="UP000192872">
    <property type="component" value="Unassembled WGS sequence"/>
</dbReference>